<evidence type="ECO:0000313" key="3">
    <source>
        <dbReference type="EMBL" id="XDI05216.1"/>
    </source>
</evidence>
<evidence type="ECO:0000256" key="1">
    <source>
        <dbReference type="SAM" id="MobiDB-lite"/>
    </source>
</evidence>
<dbReference type="PANTHER" id="PTHR35010:SF2">
    <property type="entry name" value="BLL4672 PROTEIN"/>
    <property type="match status" value="1"/>
</dbReference>
<dbReference type="InterPro" id="IPR041413">
    <property type="entry name" value="MLTR_LBD"/>
</dbReference>
<proteinExistence type="predicted"/>
<protein>
    <submittedName>
        <fullName evidence="3">Helix-turn-helix transcriptional regulator</fullName>
    </submittedName>
</protein>
<dbReference type="AlphaFoldDB" id="A0AB39BFN3"/>
<evidence type="ECO:0000259" key="2">
    <source>
        <dbReference type="PROSITE" id="PS50943"/>
    </source>
</evidence>
<dbReference type="SMART" id="SM00530">
    <property type="entry name" value="HTH_XRE"/>
    <property type="match status" value="1"/>
</dbReference>
<organism evidence="3">
    <name type="scientific">Herbiconiux sp. A18JL235</name>
    <dbReference type="NCBI Taxonomy" id="3152363"/>
    <lineage>
        <taxon>Bacteria</taxon>
        <taxon>Bacillati</taxon>
        <taxon>Actinomycetota</taxon>
        <taxon>Actinomycetes</taxon>
        <taxon>Micrococcales</taxon>
        <taxon>Microbacteriaceae</taxon>
        <taxon>Herbiconiux</taxon>
    </lineage>
</organism>
<name>A0AB39BFN3_9MICO</name>
<dbReference type="Gene3D" id="3.30.450.180">
    <property type="match status" value="1"/>
</dbReference>
<dbReference type="Pfam" id="PF17765">
    <property type="entry name" value="MLTR_LBD"/>
    <property type="match status" value="1"/>
</dbReference>
<feature type="region of interest" description="Disordered" evidence="1">
    <location>
        <begin position="291"/>
        <end position="313"/>
    </location>
</feature>
<reference evidence="3" key="1">
    <citation type="submission" date="2024-05" db="EMBL/GenBank/DDBJ databases">
        <title>Herbiconiux sp. A18JL235.</title>
        <authorList>
            <person name="Zhang G."/>
        </authorList>
    </citation>
    <scope>NUCLEOTIDE SEQUENCE</scope>
    <source>
        <strain evidence="3">A18JL235</strain>
    </source>
</reference>
<dbReference type="Gene3D" id="1.10.260.40">
    <property type="entry name" value="lambda repressor-like DNA-binding domains"/>
    <property type="match status" value="1"/>
</dbReference>
<dbReference type="InterPro" id="IPR010982">
    <property type="entry name" value="Lambda_DNA-bd_dom_sf"/>
</dbReference>
<dbReference type="CDD" id="cd00093">
    <property type="entry name" value="HTH_XRE"/>
    <property type="match status" value="1"/>
</dbReference>
<dbReference type="EMBL" id="CP162511">
    <property type="protein sequence ID" value="XDI05216.1"/>
    <property type="molecule type" value="Genomic_DNA"/>
</dbReference>
<dbReference type="PROSITE" id="PS50943">
    <property type="entry name" value="HTH_CROC1"/>
    <property type="match status" value="1"/>
</dbReference>
<gene>
    <name evidence="3" type="ORF">ABFY20_18145</name>
</gene>
<accession>A0AB39BFN3</accession>
<sequence>MMVASTKGHTVSDSNSPLGQYLRARRDVLRPEDVGLVADPGRRVSGLRRQEVATMAGISPDYYLRLEQGRDHQPSPQVLLALGRALQLDGDATAYLFRLAGQAVPQSRGRAPGSTSTETMDNVTTLLNQWTNAPAYVLDRNQDVLAVNPLGRSFIPFGLPPGANMLEAMVSGSLAATERHEYWDRVVRDTTAALRYYGDPDDRRLQLLVASLSQRSKVVRDAWASHEAKPKRGGVAPASIAPFGYINFRWQTLEVPGGGQYLTFFFGDPGSPAAAAIEYLSAKLRLTDELSKAGPELPPPLGSITETDEPQPQ</sequence>
<dbReference type="GO" id="GO:0003677">
    <property type="term" value="F:DNA binding"/>
    <property type="evidence" value="ECO:0007669"/>
    <property type="project" value="InterPro"/>
</dbReference>
<dbReference type="PANTHER" id="PTHR35010">
    <property type="entry name" value="BLL4672 PROTEIN-RELATED"/>
    <property type="match status" value="1"/>
</dbReference>
<dbReference type="RefSeq" id="WP_368497600.1">
    <property type="nucleotide sequence ID" value="NZ_CP162511.1"/>
</dbReference>
<dbReference type="Pfam" id="PF13560">
    <property type="entry name" value="HTH_31"/>
    <property type="match status" value="1"/>
</dbReference>
<feature type="domain" description="HTH cro/C1-type" evidence="2">
    <location>
        <begin position="46"/>
        <end position="93"/>
    </location>
</feature>
<dbReference type="InterPro" id="IPR001387">
    <property type="entry name" value="Cro/C1-type_HTH"/>
</dbReference>
<dbReference type="SUPFAM" id="SSF47413">
    <property type="entry name" value="lambda repressor-like DNA-binding domains"/>
    <property type="match status" value="1"/>
</dbReference>